<keyword evidence="1" id="KW-1133">Transmembrane helix</keyword>
<evidence type="ECO:0000256" key="1">
    <source>
        <dbReference type="SAM" id="Phobius"/>
    </source>
</evidence>
<feature type="transmembrane region" description="Helical" evidence="1">
    <location>
        <begin position="90"/>
        <end position="110"/>
    </location>
</feature>
<keyword evidence="1" id="KW-0472">Membrane</keyword>
<dbReference type="Proteomes" id="UP000238523">
    <property type="component" value="Chromosome"/>
</dbReference>
<dbReference type="EMBL" id="CP025012">
    <property type="protein sequence ID" value="AUW43883.1"/>
    <property type="molecule type" value="Genomic_DNA"/>
</dbReference>
<dbReference type="AlphaFoldDB" id="A0A2K9Z6M4"/>
<proteinExistence type="predicted"/>
<feature type="transmembrane region" description="Helical" evidence="1">
    <location>
        <begin position="117"/>
        <end position="135"/>
    </location>
</feature>
<feature type="transmembrane region" description="Helical" evidence="1">
    <location>
        <begin position="60"/>
        <end position="78"/>
    </location>
</feature>
<evidence type="ECO:0000313" key="2">
    <source>
        <dbReference type="EMBL" id="AUW43883.1"/>
    </source>
</evidence>
<reference evidence="2 3" key="1">
    <citation type="submission" date="2017-11" db="EMBL/GenBank/DDBJ databases">
        <title>Complete genome of Rhizobium leguminosarum Norway, an ineffective micro-symbiont.</title>
        <authorList>
            <person name="Hoffrichter A."/>
            <person name="Liang J."/>
            <person name="Brachmann A."/>
            <person name="Marin M."/>
        </authorList>
    </citation>
    <scope>NUCLEOTIDE SEQUENCE [LARGE SCALE GENOMIC DNA]</scope>
    <source>
        <strain evidence="2 3">Norway</strain>
    </source>
</reference>
<protein>
    <submittedName>
        <fullName evidence="2">Uncharacterized protein</fullName>
    </submittedName>
</protein>
<keyword evidence="1" id="KW-0812">Transmembrane</keyword>
<sequence length="138" mass="14779">MHCKVLVALSSFSVFRDPLPVPPARGSYSPKFGMLMLFFLLFVLPYIVGFVGLAFWRQGWTLMAATVAMIVVYFFSIGSGDGPGAFAADALPAVLAAGIAAGLVTSVIAMTSNYRPGYIVAAMFPLGYIAGYTVIRYF</sequence>
<feature type="transmembrane region" description="Helical" evidence="1">
    <location>
        <begin position="32"/>
        <end position="53"/>
    </location>
</feature>
<name>A0A2K9Z6M4_RHILE</name>
<accession>A0A2K9Z6M4</accession>
<evidence type="ECO:0000313" key="3">
    <source>
        <dbReference type="Proteomes" id="UP000238523"/>
    </source>
</evidence>
<gene>
    <name evidence="2" type="ORF">CUJ84_Chr003548</name>
</gene>
<organism evidence="2 3">
    <name type="scientific">Rhizobium leguminosarum</name>
    <dbReference type="NCBI Taxonomy" id="384"/>
    <lineage>
        <taxon>Bacteria</taxon>
        <taxon>Pseudomonadati</taxon>
        <taxon>Pseudomonadota</taxon>
        <taxon>Alphaproteobacteria</taxon>
        <taxon>Hyphomicrobiales</taxon>
        <taxon>Rhizobiaceae</taxon>
        <taxon>Rhizobium/Agrobacterium group</taxon>
        <taxon>Rhizobium</taxon>
    </lineage>
</organism>